<dbReference type="GO" id="GO:0009244">
    <property type="term" value="P:lipopolysaccharide core region biosynthetic process"/>
    <property type="evidence" value="ECO:0007669"/>
    <property type="project" value="TreeGrafter"/>
</dbReference>
<name>A0A1X0WFI4_9GAMM</name>
<dbReference type="Pfam" id="PF01075">
    <property type="entry name" value="Glyco_transf_9"/>
    <property type="match status" value="1"/>
</dbReference>
<dbReference type="GO" id="GO:0008713">
    <property type="term" value="F:ADP-heptose-lipopolysaccharide heptosyltransferase activity"/>
    <property type="evidence" value="ECO:0007669"/>
    <property type="project" value="TreeGrafter"/>
</dbReference>
<dbReference type="GO" id="GO:0005829">
    <property type="term" value="C:cytosol"/>
    <property type="evidence" value="ECO:0007669"/>
    <property type="project" value="TreeGrafter"/>
</dbReference>
<evidence type="ECO:0000256" key="1">
    <source>
        <dbReference type="ARBA" id="ARBA00022676"/>
    </source>
</evidence>
<proteinExistence type="predicted"/>
<evidence type="ECO:0000313" key="4">
    <source>
        <dbReference type="Proteomes" id="UP000192536"/>
    </source>
</evidence>
<reference evidence="3 4" key="1">
    <citation type="journal article" date="2017" name="Int. J. Syst. Evol. Microbiol.">
        <title>Rouxiella badensis sp. nov. and Rouxiella silvae sp. nov. isolated from peat bog soil in Germany and emendation of the genus description.</title>
        <authorList>
            <person name="Le Fleche-Mateos A."/>
            <person name="Kugler J.H."/>
            <person name="Hansen S.H."/>
            <person name="Syldatk C."/>
            <person name="Hausmann R."/>
            <person name="Lomprez F."/>
            <person name="Vandenbogaert M."/>
            <person name="Manuguerra J.C."/>
            <person name="Grimont P.A."/>
        </authorList>
    </citation>
    <scope>NUCLEOTIDE SEQUENCE [LARGE SCALE GENOMIC DNA]</scope>
    <source>
        <strain evidence="3 4">DSM 100043</strain>
    </source>
</reference>
<comment type="caution">
    <text evidence="3">The sequence shown here is derived from an EMBL/GenBank/DDBJ whole genome shotgun (WGS) entry which is preliminary data.</text>
</comment>
<dbReference type="PANTHER" id="PTHR30160">
    <property type="entry name" value="TETRAACYLDISACCHARIDE 4'-KINASE-RELATED"/>
    <property type="match status" value="1"/>
</dbReference>
<evidence type="ECO:0000313" key="3">
    <source>
        <dbReference type="EMBL" id="ORJ25521.1"/>
    </source>
</evidence>
<dbReference type="Proteomes" id="UP000192536">
    <property type="component" value="Unassembled WGS sequence"/>
</dbReference>
<keyword evidence="4" id="KW-1185">Reference proteome</keyword>
<dbReference type="InterPro" id="IPR051199">
    <property type="entry name" value="LPS_LOS_Heptosyltrfase"/>
</dbReference>
<dbReference type="GeneID" id="93566013"/>
<gene>
    <name evidence="3" type="ORF">BS640_10990</name>
</gene>
<dbReference type="PANTHER" id="PTHR30160:SF1">
    <property type="entry name" value="LIPOPOLYSACCHARIDE 1,2-N-ACETYLGLUCOSAMINETRANSFERASE-RELATED"/>
    <property type="match status" value="1"/>
</dbReference>
<protein>
    <submittedName>
        <fullName evidence="3">Uncharacterized protein</fullName>
    </submittedName>
</protein>
<keyword evidence="1" id="KW-0328">Glycosyltransferase</keyword>
<dbReference type="EMBL" id="MRWE01000015">
    <property type="protein sequence ID" value="ORJ25521.1"/>
    <property type="molecule type" value="Genomic_DNA"/>
</dbReference>
<organism evidence="3 4">
    <name type="scientific">Rouxiella badensis</name>
    <dbReference type="NCBI Taxonomy" id="1646377"/>
    <lineage>
        <taxon>Bacteria</taxon>
        <taxon>Pseudomonadati</taxon>
        <taxon>Pseudomonadota</taxon>
        <taxon>Gammaproteobacteria</taxon>
        <taxon>Enterobacterales</taxon>
        <taxon>Yersiniaceae</taxon>
        <taxon>Rouxiella</taxon>
    </lineage>
</organism>
<dbReference type="Gene3D" id="3.40.50.2000">
    <property type="entry name" value="Glycogen Phosphorylase B"/>
    <property type="match status" value="2"/>
</dbReference>
<dbReference type="AlphaFoldDB" id="A0A1X0WFI4"/>
<dbReference type="SUPFAM" id="SSF53756">
    <property type="entry name" value="UDP-Glycosyltransferase/glycogen phosphorylase"/>
    <property type="match status" value="1"/>
</dbReference>
<sequence>MNLKKIKKMNMARLAFQKRWKIRVASQFFDFLIIKQDLFNPQAVKTILILREDNKIGDSIVASGLIKALERAGYAVDVVTGKDNAFIYQAASFAGKVFSHSSKKSSVLKTVCRLRRQQYDLLLDFGDDISASHYAFVSLINAKYTLGFNKEVFKRYNVNIPYAFYDRHVSERYKTVLQKLGLSAENYRYEITIPDIVANAVTMFMAPLLPGKLIVINPFAACKTRLMSDHQLGYVIEKIKQVTPDAVIIIIGPPALMESLKLDARAIKSPFTSFLSAAAIVKQADLIITPDTSWVHLACSYQKPLIALYANAILEGGFINNKVWAPNYAQATQIITQEKNISSIDNKKIGVEIERYMLAP</sequence>
<dbReference type="RefSeq" id="WP_084912561.1">
    <property type="nucleotide sequence ID" value="NZ_CP049603.1"/>
</dbReference>
<dbReference type="STRING" id="1646377.BS640_10990"/>
<evidence type="ECO:0000256" key="2">
    <source>
        <dbReference type="ARBA" id="ARBA00022679"/>
    </source>
</evidence>
<dbReference type="InterPro" id="IPR002201">
    <property type="entry name" value="Glyco_trans_9"/>
</dbReference>
<accession>A0A1X0WFI4</accession>
<keyword evidence="2" id="KW-0808">Transferase</keyword>